<name>A0A369BJ51_9BACL</name>
<dbReference type="OrthoDB" id="8211253at2"/>
<gene>
    <name evidence="1" type="ORF">DFP94_102174</name>
</gene>
<evidence type="ECO:0000313" key="2">
    <source>
        <dbReference type="Proteomes" id="UP000253090"/>
    </source>
</evidence>
<dbReference type="NCBIfam" id="NF005250">
    <property type="entry name" value="PRK06761.1"/>
    <property type="match status" value="1"/>
</dbReference>
<accession>A0A369BJ51</accession>
<comment type="caution">
    <text evidence="1">The sequence shown here is derived from an EMBL/GenBank/DDBJ whole genome shotgun (WGS) entry which is preliminary data.</text>
</comment>
<dbReference type="AlphaFoldDB" id="A0A369BJ51"/>
<reference evidence="1 2" key="1">
    <citation type="submission" date="2018-07" db="EMBL/GenBank/DDBJ databases">
        <title>Genomic Encyclopedia of Type Strains, Phase III (KMG-III): the genomes of soil and plant-associated and newly described type strains.</title>
        <authorList>
            <person name="Whitman W."/>
        </authorList>
    </citation>
    <scope>NUCLEOTIDE SEQUENCE [LARGE SCALE GENOMIC DNA]</scope>
    <source>
        <strain evidence="1 2">CECT 8333</strain>
    </source>
</reference>
<proteinExistence type="predicted"/>
<dbReference type="EMBL" id="QPJW01000002">
    <property type="protein sequence ID" value="RCX21421.1"/>
    <property type="molecule type" value="Genomic_DNA"/>
</dbReference>
<sequence>MTCKLVMIEGLPGSGKSTHAQWTREILTGFGQETRLYLEGNLEHPADYDGVACYEAEEFRQLLTEQKDLSSLLEKSSVRRGDRYFIPYRKLREEDGADFPDFLASQMFQHDVYELPFERHAEVLAEKWREYGKEAEGRYTTDIFECCFLQNPLTVGLIKYDVPKQDIRQYVRRLEESILKLDPVVIYIDQQDVDRTFRNAVEQRPREWSEGFIEYYTGQGFGKNRGLTGLEGTVEILRYKREFTLELLDSLRLRKIILNNTAYDPVKSKAELRDILESLAVSKEIRDI</sequence>
<evidence type="ECO:0008006" key="3">
    <source>
        <dbReference type="Google" id="ProtNLM"/>
    </source>
</evidence>
<dbReference type="SUPFAM" id="SSF52540">
    <property type="entry name" value="P-loop containing nucleoside triphosphate hydrolases"/>
    <property type="match status" value="1"/>
</dbReference>
<evidence type="ECO:0000313" key="1">
    <source>
        <dbReference type="EMBL" id="RCX21421.1"/>
    </source>
</evidence>
<dbReference type="InterPro" id="IPR027417">
    <property type="entry name" value="P-loop_NTPase"/>
</dbReference>
<dbReference type="Proteomes" id="UP000253090">
    <property type="component" value="Unassembled WGS sequence"/>
</dbReference>
<dbReference type="RefSeq" id="WP_114495982.1">
    <property type="nucleotide sequence ID" value="NZ_QPJW01000002.1"/>
</dbReference>
<keyword evidence="2" id="KW-1185">Reference proteome</keyword>
<protein>
    <recommendedName>
        <fullName evidence="3">Thymidylate kinase</fullName>
    </recommendedName>
</protein>
<organism evidence="1 2">
    <name type="scientific">Fontibacillus phaseoli</name>
    <dbReference type="NCBI Taxonomy" id="1416533"/>
    <lineage>
        <taxon>Bacteria</taxon>
        <taxon>Bacillati</taxon>
        <taxon>Bacillota</taxon>
        <taxon>Bacilli</taxon>
        <taxon>Bacillales</taxon>
        <taxon>Paenibacillaceae</taxon>
        <taxon>Fontibacillus</taxon>
    </lineage>
</organism>